<evidence type="ECO:0008006" key="2">
    <source>
        <dbReference type="Google" id="ProtNLM"/>
    </source>
</evidence>
<dbReference type="Gene3D" id="1.25.40.10">
    <property type="entry name" value="Tetratricopeptide repeat domain"/>
    <property type="match status" value="2"/>
</dbReference>
<gene>
    <name evidence="1" type="ORF">METZ01_LOCUS70259</name>
</gene>
<name>A0A381TMX4_9ZZZZ</name>
<feature type="non-terminal residue" evidence="1">
    <location>
        <position position="1"/>
    </location>
</feature>
<dbReference type="SUPFAM" id="SSF48452">
    <property type="entry name" value="TPR-like"/>
    <property type="match status" value="2"/>
</dbReference>
<accession>A0A381TMX4</accession>
<proteinExistence type="predicted"/>
<dbReference type="EMBL" id="UINC01004865">
    <property type="protein sequence ID" value="SVA17405.1"/>
    <property type="molecule type" value="Genomic_DNA"/>
</dbReference>
<evidence type="ECO:0000313" key="1">
    <source>
        <dbReference type="EMBL" id="SVA17405.1"/>
    </source>
</evidence>
<dbReference type="AlphaFoldDB" id="A0A381TMX4"/>
<organism evidence="1">
    <name type="scientific">marine metagenome</name>
    <dbReference type="NCBI Taxonomy" id="408172"/>
    <lineage>
        <taxon>unclassified sequences</taxon>
        <taxon>metagenomes</taxon>
        <taxon>ecological metagenomes</taxon>
    </lineage>
</organism>
<sequence>VKKLLAFLVVALLFEFGGQAVRQVTGFELSPALDSVAFAAEERKRRKARRVPNISEMTFRRLAQAQELMDLKEYDAALEVLIEMEKRSRRYNGNEMGQVYSMFAFIMFSKEDNARTIRYYEKVLEQGDDITEGLEHGTMYSLAQLYFVEEKYQRSLDMMDLWLRKKEDFGDDPGPNPRYFMGQVYYAMKDYPGATEQIEIAIAMAEARDMVPIKENWWQLLRFLYFEQDNWDRVLDILQVLVRDYPKRDYWVQLAGVYGQEGYEREQTLAMEVAHAGGFLDRERDVLNYGGLLMQEEVPYRAAKWIQEGFDDELVESTAKNLQSLGQAYQIAQDVDDAIPVLEEAGTLSDDGEIFSRLSQLYLEKDQYKKCTDAADNALEKGVDREYNTEIVLGMCLFNRDRLTQARKTFVTARRHARADKNESVERICNQWITYIDRDRIRRDQLAKAEADFVG</sequence>
<dbReference type="InterPro" id="IPR011990">
    <property type="entry name" value="TPR-like_helical_dom_sf"/>
</dbReference>
<reference evidence="1" key="1">
    <citation type="submission" date="2018-05" db="EMBL/GenBank/DDBJ databases">
        <authorList>
            <person name="Lanie J.A."/>
            <person name="Ng W.-L."/>
            <person name="Kazmierczak K.M."/>
            <person name="Andrzejewski T.M."/>
            <person name="Davidsen T.M."/>
            <person name="Wayne K.J."/>
            <person name="Tettelin H."/>
            <person name="Glass J.I."/>
            <person name="Rusch D."/>
            <person name="Podicherti R."/>
            <person name="Tsui H.-C.T."/>
            <person name="Winkler M.E."/>
        </authorList>
    </citation>
    <scope>NUCLEOTIDE SEQUENCE</scope>
</reference>
<protein>
    <recommendedName>
        <fullName evidence="2">Tetratricopeptide repeat protein</fullName>
    </recommendedName>
</protein>